<dbReference type="PROSITE" id="PS50850">
    <property type="entry name" value="MFS"/>
    <property type="match status" value="1"/>
</dbReference>
<feature type="transmembrane region" description="Helical" evidence="7">
    <location>
        <begin position="139"/>
        <end position="157"/>
    </location>
</feature>
<reference evidence="9" key="1">
    <citation type="submission" date="2024-05" db="EMBL/GenBank/DDBJ databases">
        <authorList>
            <person name="Cai S.Y."/>
            <person name="Jin L.M."/>
            <person name="Li H.R."/>
        </authorList>
    </citation>
    <scope>NUCLEOTIDE SEQUENCE</scope>
    <source>
        <strain evidence="9">A5-74</strain>
    </source>
</reference>
<dbReference type="CDD" id="cd06173">
    <property type="entry name" value="MFS_MefA_like"/>
    <property type="match status" value="1"/>
</dbReference>
<feature type="transmembrane region" description="Helical" evidence="7">
    <location>
        <begin position="294"/>
        <end position="313"/>
    </location>
</feature>
<sequence length="456" mass="47970">MSTPSRPADTAPTAALEPAVEAVPGDHPAAAPTPEVARITLFASLRVRNYRLYFLGGLISNNGTWMQRIAQDWLVFSLTGSSFAVGITTALQFGPMLFLGLFGGLLADRFPQRRLLLISQCILAALATTLAVLTLTGSITVGAIYLIALGLGLATVIDNPARQSFVGVMVPASLMRNAVSLNTGNFQLARLTGPAIAGLLIAWIGPGWAFAFNAVSFLAVITGLLMMRTSELQASPRAARGKGQLREALRYVKDRPHLVWTIALVFFIGTFGFNFAIILTAYVGNVFHGGAGLYGFLNSVMALGSLGGALLAARRSTATLRLLFAIAAVFAGMLVLLGLTPWLPLFCVLLALTGMAGVSFNSLGNSSVQLATDPMLRGRVMSLYFLVLMGSTPIGSLIVGWITEHWGAPIALIISGSVCLLASIGCAALAARQAGLTVSVDPRPGHRHLVVEPRAA</sequence>
<feature type="transmembrane region" description="Helical" evidence="7">
    <location>
        <begin position="320"/>
        <end position="337"/>
    </location>
</feature>
<evidence type="ECO:0000259" key="8">
    <source>
        <dbReference type="PROSITE" id="PS50850"/>
    </source>
</evidence>
<feature type="transmembrane region" description="Helical" evidence="7">
    <location>
        <begin position="258"/>
        <end position="282"/>
    </location>
</feature>
<dbReference type="EMBL" id="CP159218">
    <property type="protein sequence ID" value="XCG62483.1"/>
    <property type="molecule type" value="Genomic_DNA"/>
</dbReference>
<dbReference type="AlphaFoldDB" id="A0AAU8DK02"/>
<dbReference type="InterPro" id="IPR036259">
    <property type="entry name" value="MFS_trans_sf"/>
</dbReference>
<keyword evidence="6 7" id="KW-0472">Membrane</keyword>
<evidence type="ECO:0000256" key="2">
    <source>
        <dbReference type="ARBA" id="ARBA00022448"/>
    </source>
</evidence>
<dbReference type="GO" id="GO:0005886">
    <property type="term" value="C:plasma membrane"/>
    <property type="evidence" value="ECO:0007669"/>
    <property type="project" value="UniProtKB-SubCell"/>
</dbReference>
<feature type="transmembrane region" description="Helical" evidence="7">
    <location>
        <begin position="383"/>
        <end position="402"/>
    </location>
</feature>
<evidence type="ECO:0000313" key="9">
    <source>
        <dbReference type="EMBL" id="XCG62483.1"/>
    </source>
</evidence>
<feature type="transmembrane region" description="Helical" evidence="7">
    <location>
        <begin position="210"/>
        <end position="227"/>
    </location>
</feature>
<dbReference type="Gene3D" id="1.20.1250.20">
    <property type="entry name" value="MFS general substrate transporter like domains"/>
    <property type="match status" value="1"/>
</dbReference>
<evidence type="ECO:0000256" key="3">
    <source>
        <dbReference type="ARBA" id="ARBA00022475"/>
    </source>
</evidence>
<dbReference type="Pfam" id="PF05977">
    <property type="entry name" value="MFS_3"/>
    <property type="match status" value="1"/>
</dbReference>
<evidence type="ECO:0000256" key="6">
    <source>
        <dbReference type="ARBA" id="ARBA00023136"/>
    </source>
</evidence>
<proteinExistence type="predicted"/>
<evidence type="ECO:0000256" key="4">
    <source>
        <dbReference type="ARBA" id="ARBA00022692"/>
    </source>
</evidence>
<keyword evidence="2" id="KW-0813">Transport</keyword>
<comment type="subcellular location">
    <subcellularLocation>
        <location evidence="1">Cell membrane</location>
        <topology evidence="1">Multi-pass membrane protein</topology>
    </subcellularLocation>
</comment>
<keyword evidence="5 7" id="KW-1133">Transmembrane helix</keyword>
<dbReference type="PANTHER" id="PTHR23513">
    <property type="entry name" value="INTEGRAL MEMBRANE EFFLUX PROTEIN-RELATED"/>
    <property type="match status" value="1"/>
</dbReference>
<keyword evidence="3" id="KW-1003">Cell membrane</keyword>
<evidence type="ECO:0000256" key="5">
    <source>
        <dbReference type="ARBA" id="ARBA00022989"/>
    </source>
</evidence>
<accession>A0AAU8DK02</accession>
<evidence type="ECO:0000256" key="7">
    <source>
        <dbReference type="SAM" id="Phobius"/>
    </source>
</evidence>
<feature type="transmembrane region" description="Helical" evidence="7">
    <location>
        <begin position="83"/>
        <end position="103"/>
    </location>
</feature>
<gene>
    <name evidence="9" type="ORF">ABLG96_14655</name>
</gene>
<feature type="transmembrane region" description="Helical" evidence="7">
    <location>
        <begin position="343"/>
        <end position="363"/>
    </location>
</feature>
<protein>
    <submittedName>
        <fullName evidence="9">MFS transporter</fullName>
    </submittedName>
</protein>
<dbReference type="InterPro" id="IPR010290">
    <property type="entry name" value="TM_effector"/>
</dbReference>
<organism evidence="9">
    <name type="scientific">Nakamurella sp. A5-74</name>
    <dbReference type="NCBI Taxonomy" id="3158264"/>
    <lineage>
        <taxon>Bacteria</taxon>
        <taxon>Bacillati</taxon>
        <taxon>Actinomycetota</taxon>
        <taxon>Actinomycetes</taxon>
        <taxon>Nakamurellales</taxon>
        <taxon>Nakamurellaceae</taxon>
        <taxon>Nakamurella</taxon>
    </lineage>
</organism>
<dbReference type="PANTHER" id="PTHR23513:SF11">
    <property type="entry name" value="STAPHYLOFERRIN A TRANSPORTER"/>
    <property type="match status" value="1"/>
</dbReference>
<feature type="domain" description="Major facilitator superfamily (MFS) profile" evidence="8">
    <location>
        <begin position="49"/>
        <end position="434"/>
    </location>
</feature>
<dbReference type="GO" id="GO:0022857">
    <property type="term" value="F:transmembrane transporter activity"/>
    <property type="evidence" value="ECO:0007669"/>
    <property type="project" value="InterPro"/>
</dbReference>
<feature type="transmembrane region" description="Helical" evidence="7">
    <location>
        <begin position="408"/>
        <end position="431"/>
    </location>
</feature>
<keyword evidence="4 7" id="KW-0812">Transmembrane</keyword>
<dbReference type="InterPro" id="IPR020846">
    <property type="entry name" value="MFS_dom"/>
</dbReference>
<dbReference type="SUPFAM" id="SSF103473">
    <property type="entry name" value="MFS general substrate transporter"/>
    <property type="match status" value="1"/>
</dbReference>
<feature type="transmembrane region" description="Helical" evidence="7">
    <location>
        <begin position="115"/>
        <end position="133"/>
    </location>
</feature>
<dbReference type="RefSeq" id="WP_353648098.1">
    <property type="nucleotide sequence ID" value="NZ_CP159218.1"/>
</dbReference>
<evidence type="ECO:0000256" key="1">
    <source>
        <dbReference type="ARBA" id="ARBA00004651"/>
    </source>
</evidence>
<name>A0AAU8DK02_9ACTN</name>